<proteinExistence type="predicted"/>
<reference evidence="2 4" key="1">
    <citation type="journal article" date="2016" name="Genome Announc.">
        <title>Complete Genome Sequence of the Amino Acid-Fermenting Clostridium propionicum X2 (DSM 1682).</title>
        <authorList>
            <person name="Poehlein A."/>
            <person name="Schlien K."/>
            <person name="Chowdhury N.P."/>
            <person name="Gottschalk G."/>
            <person name="Buckel W."/>
            <person name="Daniel R."/>
        </authorList>
    </citation>
    <scope>NUCLEOTIDE SEQUENCE [LARGE SCALE GENOMIC DNA]</scope>
    <source>
        <strain evidence="2 4">X2</strain>
    </source>
</reference>
<reference evidence="3" key="4">
    <citation type="submission" date="2016-11" db="EMBL/GenBank/DDBJ databases">
        <authorList>
            <person name="Varghese N."/>
            <person name="Submissions S."/>
        </authorList>
    </citation>
    <scope>NUCLEOTIDE SEQUENCE</scope>
    <source>
        <strain evidence="3">DSM 1682</strain>
    </source>
</reference>
<dbReference type="KEGG" id="cpro:CPRO_27880"/>
<sequence length="255" mass="29619">MVMIMNNKAYWAERMENALKLSEKQVTRPLKLLYRKAFKNIRTELLNIWLDMAGEGEISQSALYQRNRMSNLQALLSKELRKLGETNIEYMQTSLYNTFRNGYESMDKFLGIKGTFSFMDEQVAKQIVSQNYKGANFSERIWIDMDKLRLQIEDSITKSALQGKDVRKVAKVLQERMNVAYSSSKRITVTETGRIFNESARQKAMDRGYNSYSILIEPDACDDCVREFTGKHFNINESVLPLHPHCHCTILIDIN</sequence>
<keyword evidence="4" id="KW-1185">Reference proteome</keyword>
<evidence type="ECO:0000313" key="3">
    <source>
        <dbReference type="EMBL" id="SHE99786.1"/>
    </source>
</evidence>
<accession>A0A0X8VEJ5</accession>
<dbReference type="Proteomes" id="UP000068026">
    <property type="component" value="Chromosome"/>
</dbReference>
<name>A0A0X8VEJ5_ANAPI</name>
<dbReference type="EMBL" id="FQUA01000013">
    <property type="protein sequence ID" value="SHE99786.1"/>
    <property type="molecule type" value="Genomic_DNA"/>
</dbReference>
<evidence type="ECO:0000259" key="1">
    <source>
        <dbReference type="Pfam" id="PF04233"/>
    </source>
</evidence>
<organism evidence="3 5">
    <name type="scientific">Anaerotignum propionicum DSM 1682</name>
    <dbReference type="NCBI Taxonomy" id="991789"/>
    <lineage>
        <taxon>Bacteria</taxon>
        <taxon>Bacillati</taxon>
        <taxon>Bacillota</taxon>
        <taxon>Clostridia</taxon>
        <taxon>Lachnospirales</taxon>
        <taxon>Anaerotignaceae</taxon>
        <taxon>Anaerotignum</taxon>
    </lineage>
</organism>
<dbReference type="NCBIfam" id="TIGR01641">
    <property type="entry name" value="phageSPP1_gp7"/>
    <property type="match status" value="1"/>
</dbReference>
<evidence type="ECO:0000313" key="4">
    <source>
        <dbReference type="Proteomes" id="UP000068026"/>
    </source>
</evidence>
<dbReference type="Pfam" id="PF04233">
    <property type="entry name" value="Phage_Mu_F"/>
    <property type="match status" value="1"/>
</dbReference>
<reference evidence="5" key="3">
    <citation type="submission" date="2016-11" db="EMBL/GenBank/DDBJ databases">
        <authorList>
            <person name="Jaros S."/>
            <person name="Januszkiewicz K."/>
            <person name="Wedrychowicz H."/>
        </authorList>
    </citation>
    <scope>NUCLEOTIDE SEQUENCE [LARGE SCALE GENOMIC DNA]</scope>
    <source>
        <strain evidence="5">DSM 1682</strain>
    </source>
</reference>
<reference evidence="4" key="2">
    <citation type="submission" date="2016-01" db="EMBL/GenBank/DDBJ databases">
        <authorList>
            <person name="Poehlein A."/>
            <person name="Schlien K."/>
            <person name="Gottschalk G."/>
            <person name="Buckel W."/>
            <person name="Daniel R."/>
        </authorList>
    </citation>
    <scope>NUCLEOTIDE SEQUENCE [LARGE SCALE GENOMIC DNA]</scope>
    <source>
        <strain evidence="4">X2</strain>
    </source>
</reference>
<feature type="domain" description="Phage head morphogenesis" evidence="1">
    <location>
        <begin position="151"/>
        <end position="250"/>
    </location>
</feature>
<dbReference type="InterPro" id="IPR006528">
    <property type="entry name" value="Phage_head_morphogenesis_dom"/>
</dbReference>
<dbReference type="Proteomes" id="UP000184204">
    <property type="component" value="Unassembled WGS sequence"/>
</dbReference>
<dbReference type="AlphaFoldDB" id="A0A0X8VEJ5"/>
<evidence type="ECO:0000313" key="2">
    <source>
        <dbReference type="EMBL" id="AMJ42334.1"/>
    </source>
</evidence>
<evidence type="ECO:0000313" key="5">
    <source>
        <dbReference type="Proteomes" id="UP000184204"/>
    </source>
</evidence>
<protein>
    <submittedName>
        <fullName evidence="2">Phage Mu protein F like protein</fullName>
    </submittedName>
    <submittedName>
        <fullName evidence="3">Phage putative head morphogenesis protein, SPP1 gp7 family</fullName>
    </submittedName>
</protein>
<dbReference type="EMBL" id="CP014223">
    <property type="protein sequence ID" value="AMJ42334.1"/>
    <property type="molecule type" value="Genomic_DNA"/>
</dbReference>
<gene>
    <name evidence="2" type="ORF">CPRO_27880</name>
    <name evidence="3" type="ORF">SAMN02745151_02445</name>
</gene>